<name>A0A7R8VEF2_TIMDO</name>
<accession>A0A7R8VEF2</accession>
<proteinExistence type="predicted"/>
<organism evidence="1">
    <name type="scientific">Timema douglasi</name>
    <name type="common">Walking stick</name>
    <dbReference type="NCBI Taxonomy" id="61478"/>
    <lineage>
        <taxon>Eukaryota</taxon>
        <taxon>Metazoa</taxon>
        <taxon>Ecdysozoa</taxon>
        <taxon>Arthropoda</taxon>
        <taxon>Hexapoda</taxon>
        <taxon>Insecta</taxon>
        <taxon>Pterygota</taxon>
        <taxon>Neoptera</taxon>
        <taxon>Polyneoptera</taxon>
        <taxon>Phasmatodea</taxon>
        <taxon>Timematodea</taxon>
        <taxon>Timematoidea</taxon>
        <taxon>Timematidae</taxon>
        <taxon>Timema</taxon>
    </lineage>
</organism>
<dbReference type="EMBL" id="OA565068">
    <property type="protein sequence ID" value="CAD7196256.1"/>
    <property type="molecule type" value="Genomic_DNA"/>
</dbReference>
<reference evidence="1" key="1">
    <citation type="submission" date="2020-11" db="EMBL/GenBank/DDBJ databases">
        <authorList>
            <person name="Tran Van P."/>
        </authorList>
    </citation>
    <scope>NUCLEOTIDE SEQUENCE</scope>
</reference>
<evidence type="ECO:0000313" key="1">
    <source>
        <dbReference type="EMBL" id="CAD7196256.1"/>
    </source>
</evidence>
<sequence>MNEVGLRTPSFTVMVKDALLLFIRDRGFVVNVNLKSVLPEWTVRRPCCVPAVSCHYHSHSRDCAQTMLCTSWVVSLLFILTGLCADHVVHQLGCITTIHTHRTVRRPCCVPAGLYHYHSYSRDCAQTMLCTSWVVSLPLTLTGLCADHVVCQLCRVTTIHTHRTVRIPCCAPAGLYHYYSYSRDCAQTMLCASCVMPLPFTLTGLCTDHVVRQLCRITTIHAHRTVRRLFYVATMM</sequence>
<protein>
    <submittedName>
        <fullName evidence="1">Uncharacterized protein</fullName>
    </submittedName>
</protein>
<gene>
    <name evidence="1" type="ORF">TDIB3V08_LOCUS2608</name>
</gene>
<dbReference type="AlphaFoldDB" id="A0A7R8VEF2"/>